<dbReference type="EMBL" id="MU277197">
    <property type="protein sequence ID" value="KAI0064957.1"/>
    <property type="molecule type" value="Genomic_DNA"/>
</dbReference>
<organism evidence="1 2">
    <name type="scientific">Artomyces pyxidatus</name>
    <dbReference type="NCBI Taxonomy" id="48021"/>
    <lineage>
        <taxon>Eukaryota</taxon>
        <taxon>Fungi</taxon>
        <taxon>Dikarya</taxon>
        <taxon>Basidiomycota</taxon>
        <taxon>Agaricomycotina</taxon>
        <taxon>Agaricomycetes</taxon>
        <taxon>Russulales</taxon>
        <taxon>Auriscalpiaceae</taxon>
        <taxon>Artomyces</taxon>
    </lineage>
</organism>
<accession>A0ACB8T8X2</accession>
<proteinExistence type="predicted"/>
<dbReference type="Proteomes" id="UP000814140">
    <property type="component" value="Unassembled WGS sequence"/>
</dbReference>
<gene>
    <name evidence="1" type="ORF">BV25DRAFT_211807</name>
</gene>
<name>A0ACB8T8X2_9AGAM</name>
<comment type="caution">
    <text evidence="1">The sequence shown here is derived from an EMBL/GenBank/DDBJ whole genome shotgun (WGS) entry which is preliminary data.</text>
</comment>
<protein>
    <submittedName>
        <fullName evidence="1">NAD-P-binding protein</fullName>
    </submittedName>
</protein>
<evidence type="ECO:0000313" key="2">
    <source>
        <dbReference type="Proteomes" id="UP000814140"/>
    </source>
</evidence>
<reference evidence="1" key="1">
    <citation type="submission" date="2021-03" db="EMBL/GenBank/DDBJ databases">
        <authorList>
            <consortium name="DOE Joint Genome Institute"/>
            <person name="Ahrendt S."/>
            <person name="Looney B.P."/>
            <person name="Miyauchi S."/>
            <person name="Morin E."/>
            <person name="Drula E."/>
            <person name="Courty P.E."/>
            <person name="Chicoki N."/>
            <person name="Fauchery L."/>
            <person name="Kohler A."/>
            <person name="Kuo A."/>
            <person name="Labutti K."/>
            <person name="Pangilinan J."/>
            <person name="Lipzen A."/>
            <person name="Riley R."/>
            <person name="Andreopoulos W."/>
            <person name="He G."/>
            <person name="Johnson J."/>
            <person name="Barry K.W."/>
            <person name="Grigoriev I.V."/>
            <person name="Nagy L."/>
            <person name="Hibbett D."/>
            <person name="Henrissat B."/>
            <person name="Matheny P.B."/>
            <person name="Labbe J."/>
            <person name="Martin F."/>
        </authorList>
    </citation>
    <scope>NUCLEOTIDE SEQUENCE</scope>
    <source>
        <strain evidence="1">HHB10654</strain>
    </source>
</reference>
<sequence>MPTVLVTGAAGFLGSHVVEQLLIAGYEVRGAARSKSATRLLTAYASFRERFAVEIVEDLGLCDLVEVFRGVDALIHVASLRPGDNPPDVVLKTAVSRIKRVLECASSAGVKKVVVASSIVSLANPDQLWAEGATYGDEDYSTLSFEGLMKPDVTMFEIYCASKSLSERALWRFAVDHPDLDITTVHSPLLIGPAGRGQALESPASGTNRQIYQLICGPRGRPLPEQGAMLPYFLNVVDCARAHVLALNTQPSRQPKRVILNSGCFTWKQAVEHLRRVRPRLSDRLPTIRGDEPAPRSCASIDSSSAVRLLGWAEYIGWQETLEQTVDDLLVREREMGLAM</sequence>
<keyword evidence="2" id="KW-1185">Reference proteome</keyword>
<evidence type="ECO:0000313" key="1">
    <source>
        <dbReference type="EMBL" id="KAI0064957.1"/>
    </source>
</evidence>
<reference evidence="1" key="2">
    <citation type="journal article" date="2022" name="New Phytol.">
        <title>Evolutionary transition to the ectomycorrhizal habit in the genomes of a hyperdiverse lineage of mushroom-forming fungi.</title>
        <authorList>
            <person name="Looney B."/>
            <person name="Miyauchi S."/>
            <person name="Morin E."/>
            <person name="Drula E."/>
            <person name="Courty P.E."/>
            <person name="Kohler A."/>
            <person name="Kuo A."/>
            <person name="LaButti K."/>
            <person name="Pangilinan J."/>
            <person name="Lipzen A."/>
            <person name="Riley R."/>
            <person name="Andreopoulos W."/>
            <person name="He G."/>
            <person name="Johnson J."/>
            <person name="Nolan M."/>
            <person name="Tritt A."/>
            <person name="Barry K.W."/>
            <person name="Grigoriev I.V."/>
            <person name="Nagy L.G."/>
            <person name="Hibbett D."/>
            <person name="Henrissat B."/>
            <person name="Matheny P.B."/>
            <person name="Labbe J."/>
            <person name="Martin F.M."/>
        </authorList>
    </citation>
    <scope>NUCLEOTIDE SEQUENCE</scope>
    <source>
        <strain evidence="1">HHB10654</strain>
    </source>
</reference>